<dbReference type="EMBL" id="CP012752">
    <property type="protein sequence ID" value="ALG08663.1"/>
    <property type="molecule type" value="Genomic_DNA"/>
</dbReference>
<evidence type="ECO:0000313" key="1">
    <source>
        <dbReference type="EMBL" id="ALG08663.1"/>
    </source>
</evidence>
<accession>A0A0N7F3H7</accession>
<evidence type="ECO:0000313" key="2">
    <source>
        <dbReference type="Proteomes" id="UP000063699"/>
    </source>
</evidence>
<dbReference type="Proteomes" id="UP000063699">
    <property type="component" value="Chromosome"/>
</dbReference>
<evidence type="ECO:0008006" key="3">
    <source>
        <dbReference type="Google" id="ProtNLM"/>
    </source>
</evidence>
<protein>
    <recommendedName>
        <fullName evidence="3">DUF3558 domain-containing protein</fullName>
    </recommendedName>
</protein>
<keyword evidence="2" id="KW-1185">Reference proteome</keyword>
<reference evidence="1 2" key="1">
    <citation type="submission" date="2015-07" db="EMBL/GenBank/DDBJ databases">
        <title>Genome sequencing of Kibdelosporangium phytohabitans.</title>
        <authorList>
            <person name="Qin S."/>
            <person name="Xing K."/>
        </authorList>
    </citation>
    <scope>NUCLEOTIDE SEQUENCE [LARGE SCALE GENOMIC DNA]</scope>
    <source>
        <strain evidence="1 2">KLBMP1111</strain>
    </source>
</reference>
<proteinExistence type="predicted"/>
<name>A0A0N7F3H7_9PSEU</name>
<organism evidence="1 2">
    <name type="scientific">Kibdelosporangium phytohabitans</name>
    <dbReference type="NCBI Taxonomy" id="860235"/>
    <lineage>
        <taxon>Bacteria</taxon>
        <taxon>Bacillati</taxon>
        <taxon>Actinomycetota</taxon>
        <taxon>Actinomycetes</taxon>
        <taxon>Pseudonocardiales</taxon>
        <taxon>Pseudonocardiaceae</taxon>
        <taxon>Kibdelosporangium</taxon>
    </lineage>
</organism>
<dbReference type="AlphaFoldDB" id="A0A0N7F3H7"/>
<dbReference type="KEGG" id="kphy:AOZ06_18620"/>
<gene>
    <name evidence="1" type="ORF">AOZ06_18620</name>
</gene>
<sequence length="193" mass="20629">MLAIIAIVLIVLGGGGYVGWRLVETNTDAGVESASVQPMKECAVSQSVLDAAKVSVNTGNGIPGPGHFSCSYVTRKGTDGATNNQVTVTVRNLDRAVLAEDEKKAFEQYVDEFQSDYKAKDGPKIGDRSAYLLREHGGRTYLVLAVLKGTTLLKVAYYGHTKGFFGDSPVPADVVEPRLLSIAEDLEPKLPKG</sequence>